<gene>
    <name evidence="7" type="ORF">RGI145_18170</name>
    <name evidence="8" type="ORF">RQ831_13060</name>
</gene>
<reference evidence="8 10" key="2">
    <citation type="journal article" date="2019" name="Microb. Pathog.">
        <title>Comparison of VITEK 2, MALDI-TOF MS, 16S rRNA gene sequencing, and whole-genome sequencing for identification of Roseomonas mucosa.</title>
        <authorList>
            <person name="Rudolph W.W."/>
            <person name="Gunzer F."/>
            <person name="Trauth M."/>
            <person name="Bunk B."/>
            <person name="Bigge R."/>
            <person name="Schrottner P."/>
        </authorList>
    </citation>
    <scope>NUCLEOTIDE SEQUENCE [LARGE SCALE GENOMIC DNA]</scope>
    <source>
        <strain evidence="8 10">DSM 103800</strain>
    </source>
</reference>
<organism evidence="7 9">
    <name type="scientific">Roseomonas gilardii</name>
    <dbReference type="NCBI Taxonomy" id="257708"/>
    <lineage>
        <taxon>Bacteria</taxon>
        <taxon>Pseudomonadati</taxon>
        <taxon>Pseudomonadota</taxon>
        <taxon>Alphaproteobacteria</taxon>
        <taxon>Acetobacterales</taxon>
        <taxon>Roseomonadaceae</taxon>
        <taxon>Roseomonas</taxon>
    </lineage>
</organism>
<reference evidence="7 9" key="1">
    <citation type="submission" date="2016-05" db="EMBL/GenBank/DDBJ databases">
        <title>Complete Genome and Methylome Analysis of Psychrotrophic Bacterial Isolates from Antarctic Lake Untersee.</title>
        <authorList>
            <person name="Fomenkov A."/>
            <person name="Akimov V.N."/>
            <person name="Vasilyeva L.V."/>
            <person name="Andersen D."/>
            <person name="Vincze T."/>
            <person name="Roberts R.J."/>
        </authorList>
    </citation>
    <scope>NUCLEOTIDE SEQUENCE [LARGE SCALE GENOMIC DNA]</scope>
    <source>
        <strain evidence="7 9">U14-5</strain>
    </source>
</reference>
<feature type="transmembrane region" description="Helical" evidence="6">
    <location>
        <begin position="354"/>
        <end position="373"/>
    </location>
</feature>
<dbReference type="eggNOG" id="COG0560">
    <property type="taxonomic scope" value="Bacteria"/>
</dbReference>
<evidence type="ECO:0000256" key="2">
    <source>
        <dbReference type="ARBA" id="ARBA00022475"/>
    </source>
</evidence>
<evidence type="ECO:0000313" key="7">
    <source>
        <dbReference type="EMBL" id="APT58744.1"/>
    </source>
</evidence>
<keyword evidence="3 6" id="KW-0812">Transmembrane</keyword>
<dbReference type="KEGG" id="rgi:RGI145_18170"/>
<dbReference type="eggNOG" id="COG0382">
    <property type="taxonomic scope" value="Bacteria"/>
</dbReference>
<feature type="transmembrane region" description="Helical" evidence="6">
    <location>
        <begin position="394"/>
        <end position="419"/>
    </location>
</feature>
<comment type="subcellular location">
    <subcellularLocation>
        <location evidence="1">Membrane</location>
        <topology evidence="1">Multi-pass membrane protein</topology>
    </subcellularLocation>
</comment>
<dbReference type="InterPro" id="IPR044878">
    <property type="entry name" value="UbiA_sf"/>
</dbReference>
<evidence type="ECO:0000256" key="1">
    <source>
        <dbReference type="ARBA" id="ARBA00004141"/>
    </source>
</evidence>
<dbReference type="GO" id="GO:0009247">
    <property type="term" value="P:glycolipid biosynthetic process"/>
    <property type="evidence" value="ECO:0007669"/>
    <property type="project" value="TreeGrafter"/>
</dbReference>
<accession>A0A1L7AIY4</accession>
<name>A0A1L7AIY4_9PROT</name>
<evidence type="ECO:0000256" key="3">
    <source>
        <dbReference type="ARBA" id="ARBA00022692"/>
    </source>
</evidence>
<evidence type="ECO:0000313" key="9">
    <source>
        <dbReference type="Proteomes" id="UP000185494"/>
    </source>
</evidence>
<reference evidence="8" key="3">
    <citation type="submission" date="2023-09" db="EMBL/GenBank/DDBJ databases">
        <authorList>
            <person name="Schober I."/>
            <person name="Bunk B."/>
        </authorList>
    </citation>
    <scope>NUCLEOTIDE SEQUENCE</scope>
    <source>
        <strain evidence="8">DSM 103800</strain>
    </source>
</reference>
<feature type="transmembrane region" description="Helical" evidence="6">
    <location>
        <begin position="325"/>
        <end position="348"/>
    </location>
</feature>
<dbReference type="Proteomes" id="UP001258945">
    <property type="component" value="Unassembled WGS sequence"/>
</dbReference>
<feature type="transmembrane region" description="Helical" evidence="6">
    <location>
        <begin position="431"/>
        <end position="449"/>
    </location>
</feature>
<dbReference type="STRING" id="257708.RGI145_18170"/>
<dbReference type="GO" id="GO:0005886">
    <property type="term" value="C:plasma membrane"/>
    <property type="evidence" value="ECO:0007669"/>
    <property type="project" value="TreeGrafter"/>
</dbReference>
<protein>
    <submittedName>
        <fullName evidence="8">UbiA family prenyltransferase</fullName>
    </submittedName>
</protein>
<dbReference type="GO" id="GO:0016765">
    <property type="term" value="F:transferase activity, transferring alkyl or aryl (other than methyl) groups"/>
    <property type="evidence" value="ECO:0007669"/>
    <property type="project" value="InterPro"/>
</dbReference>
<feature type="transmembrane region" description="Helical" evidence="6">
    <location>
        <begin position="230"/>
        <end position="251"/>
    </location>
</feature>
<dbReference type="Pfam" id="PF12710">
    <property type="entry name" value="HAD"/>
    <property type="match status" value="1"/>
</dbReference>
<dbReference type="InterPro" id="IPR000537">
    <property type="entry name" value="UbiA_prenyltransferase"/>
</dbReference>
<dbReference type="PANTHER" id="PTHR11048">
    <property type="entry name" value="PRENYLTRANSFERASES"/>
    <property type="match status" value="1"/>
</dbReference>
<dbReference type="InterPro" id="IPR039653">
    <property type="entry name" value="Prenyltransferase"/>
</dbReference>
<sequence length="486" mass="52428">MDVAVELLAAPAAASAARPLVVDLDGTLIRSDLLIETAFAELGRRPLSGFRLLRALAAGKAALKHLLAETADLDPATLPYDEVVLDRIRQARAQGRPVWLASASNARLVEAIAGHLGLFDGWLASDATNNLAGAAKAQALAERFGHGGFDYIGNDTADLPVWAEAGHALAIRTSPRVGRRLAAIHPDAEHLPSARASLKTWLKLMRVHQYAKNALVFVPLLTAHAFTPEALLQSILALLAFSLCASSVYLLNDLLDLAADRAHLTKRRRPLASGMIPLMDGILAVPILFLASLAVAIAVSPAFLAVLLGYFALTTAYSLVLKRKMLVDAVALALLYAFRVVGGAVAINVAISEWLIAFSLFIFMALALVKRYIELSTLLDRALPDPSNRNYKTGDLPIVAALAASSGFNAIIILTLYLSSDAVHSLYNHPQLLWLLCPVLMFWFGRVLLMAHRRLMHDDPIVFALRDRVSRYVLVASVGIVLAATF</sequence>
<evidence type="ECO:0000313" key="10">
    <source>
        <dbReference type="Proteomes" id="UP001258945"/>
    </source>
</evidence>
<keyword evidence="10" id="KW-1185">Reference proteome</keyword>
<keyword evidence="2" id="KW-1003">Cell membrane</keyword>
<evidence type="ECO:0000256" key="4">
    <source>
        <dbReference type="ARBA" id="ARBA00022989"/>
    </source>
</evidence>
<dbReference type="Proteomes" id="UP000185494">
    <property type="component" value="Chromosome 1"/>
</dbReference>
<keyword evidence="5 6" id="KW-0472">Membrane</keyword>
<evidence type="ECO:0000313" key="8">
    <source>
        <dbReference type="EMBL" id="MDT8331985.1"/>
    </source>
</evidence>
<dbReference type="InterPro" id="IPR023214">
    <property type="entry name" value="HAD_sf"/>
</dbReference>
<proteinExistence type="predicted"/>
<dbReference type="EMBL" id="JAVVDO010000020">
    <property type="protein sequence ID" value="MDT8331985.1"/>
    <property type="molecule type" value="Genomic_DNA"/>
</dbReference>
<dbReference type="Gene3D" id="3.40.50.1000">
    <property type="entry name" value="HAD superfamily/HAD-like"/>
    <property type="match status" value="1"/>
</dbReference>
<dbReference type="NCBIfam" id="NF006088">
    <property type="entry name" value="PRK08238.1"/>
    <property type="match status" value="1"/>
</dbReference>
<feature type="transmembrane region" description="Helical" evidence="6">
    <location>
        <begin position="295"/>
        <end position="313"/>
    </location>
</feature>
<feature type="transmembrane region" description="Helical" evidence="6">
    <location>
        <begin position="271"/>
        <end position="289"/>
    </location>
</feature>
<dbReference type="CDD" id="cd13963">
    <property type="entry name" value="PT_UbiA_2"/>
    <property type="match status" value="1"/>
</dbReference>
<dbReference type="Pfam" id="PF01040">
    <property type="entry name" value="UbiA"/>
    <property type="match status" value="1"/>
</dbReference>
<dbReference type="Gene3D" id="1.10.357.140">
    <property type="entry name" value="UbiA prenyltransferase"/>
    <property type="match status" value="1"/>
</dbReference>
<dbReference type="AlphaFoldDB" id="A0A1L7AIY4"/>
<dbReference type="EMBL" id="CP015583">
    <property type="protein sequence ID" value="APT58744.1"/>
    <property type="molecule type" value="Genomic_DNA"/>
</dbReference>
<dbReference type="InterPro" id="IPR036412">
    <property type="entry name" value="HAD-like_sf"/>
</dbReference>
<evidence type="ECO:0000256" key="6">
    <source>
        <dbReference type="SAM" id="Phobius"/>
    </source>
</evidence>
<evidence type="ECO:0000256" key="5">
    <source>
        <dbReference type="ARBA" id="ARBA00023136"/>
    </source>
</evidence>
<keyword evidence="4 6" id="KW-1133">Transmembrane helix</keyword>
<dbReference type="PANTHER" id="PTHR11048:SF5">
    <property type="entry name" value="DECAPRENYL-PHOSPHATE PHOSPHORIBOSYLTRANSFERASE"/>
    <property type="match status" value="1"/>
</dbReference>
<dbReference type="SUPFAM" id="SSF56784">
    <property type="entry name" value="HAD-like"/>
    <property type="match status" value="1"/>
</dbReference>
<dbReference type="RefSeq" id="WP_075799498.1">
    <property type="nucleotide sequence ID" value="NZ_CP015583.1"/>
</dbReference>